<dbReference type="RefSeq" id="WP_251871346.1">
    <property type="nucleotide sequence ID" value="NZ_CP098755.1"/>
</dbReference>
<protein>
    <submittedName>
        <fullName evidence="1">Uncharacterized protein</fullName>
    </submittedName>
</protein>
<proteinExistence type="predicted"/>
<dbReference type="EMBL" id="CP098755">
    <property type="protein sequence ID" value="USG64230.1"/>
    <property type="molecule type" value="Genomic_DNA"/>
</dbReference>
<dbReference type="Proteomes" id="UP001056500">
    <property type="component" value="Chromosome"/>
</dbReference>
<name>A0ABY4WAN6_9BACL</name>
<evidence type="ECO:0000313" key="2">
    <source>
        <dbReference type="Proteomes" id="UP001056500"/>
    </source>
</evidence>
<organism evidence="1 2">
    <name type="scientific">Brevibacillus ruminantium</name>
    <dbReference type="NCBI Taxonomy" id="2950604"/>
    <lineage>
        <taxon>Bacteria</taxon>
        <taxon>Bacillati</taxon>
        <taxon>Bacillota</taxon>
        <taxon>Bacilli</taxon>
        <taxon>Bacillales</taxon>
        <taxon>Paenibacillaceae</taxon>
        <taxon>Brevibacillus</taxon>
    </lineage>
</organism>
<gene>
    <name evidence="1" type="ORF">NDK47_18995</name>
</gene>
<accession>A0ABY4WAN6</accession>
<evidence type="ECO:0000313" key="1">
    <source>
        <dbReference type="EMBL" id="USG64230.1"/>
    </source>
</evidence>
<sequence length="55" mass="6060">MLYLLGGIALLAGLAWCLTGSISLSKKDEFGAKQSMDDAIAHQTLNQIHQQHHHF</sequence>
<keyword evidence="2" id="KW-1185">Reference proteome</keyword>
<reference evidence="1" key="1">
    <citation type="submission" date="2022-06" db="EMBL/GenBank/DDBJ databases">
        <title>Genome sequencing of Brevibacillus sp. BB3-R1.</title>
        <authorList>
            <person name="Heo J."/>
            <person name="Lee D."/>
            <person name="Won M."/>
            <person name="Han B.-H."/>
            <person name="Hong S.-B."/>
            <person name="Kwon S.-W."/>
        </authorList>
    </citation>
    <scope>NUCLEOTIDE SEQUENCE</scope>
    <source>
        <strain evidence="1">BB3-R1</strain>
    </source>
</reference>